<keyword evidence="1" id="KW-0472">Membrane</keyword>
<name>A0A9X6LPV9_BACUH</name>
<feature type="transmembrane region" description="Helical" evidence="1">
    <location>
        <begin position="52"/>
        <end position="74"/>
    </location>
</feature>
<organism evidence="2 3">
    <name type="scientific">Bacillus thuringiensis subsp. higo</name>
    <dbReference type="NCBI Taxonomy" id="132266"/>
    <lineage>
        <taxon>Bacteria</taxon>
        <taxon>Bacillati</taxon>
        <taxon>Bacillota</taxon>
        <taxon>Bacilli</taxon>
        <taxon>Bacillales</taxon>
        <taxon>Bacillaceae</taxon>
        <taxon>Bacillus</taxon>
        <taxon>Bacillus cereus group</taxon>
    </lineage>
</organism>
<evidence type="ECO:0008006" key="4">
    <source>
        <dbReference type="Google" id="ProtNLM"/>
    </source>
</evidence>
<feature type="transmembrane region" description="Helical" evidence="1">
    <location>
        <begin position="14"/>
        <end position="32"/>
    </location>
</feature>
<dbReference type="AlphaFoldDB" id="A0A9X6LPV9"/>
<dbReference type="RefSeq" id="WP_088114688.1">
    <property type="nucleotide sequence ID" value="NZ_MOOK01000100.1"/>
</dbReference>
<evidence type="ECO:0000256" key="1">
    <source>
        <dbReference type="SAM" id="Phobius"/>
    </source>
</evidence>
<dbReference type="EMBL" id="MOOK01000100">
    <property type="protein sequence ID" value="OUB52181.1"/>
    <property type="molecule type" value="Genomic_DNA"/>
</dbReference>
<gene>
    <name evidence="2" type="ORF">BK716_12200</name>
</gene>
<evidence type="ECO:0000313" key="3">
    <source>
        <dbReference type="Proteomes" id="UP000194816"/>
    </source>
</evidence>
<dbReference type="Pfam" id="PF13073">
    <property type="entry name" value="DUF3937"/>
    <property type="match status" value="1"/>
</dbReference>
<comment type="caution">
    <text evidence="2">The sequence shown here is derived from an EMBL/GenBank/DDBJ whole genome shotgun (WGS) entry which is preliminary data.</text>
</comment>
<evidence type="ECO:0000313" key="2">
    <source>
        <dbReference type="EMBL" id="OUB52181.1"/>
    </source>
</evidence>
<sequence length="94" mass="10839">MNFERCYMFTNKKLIRFGLSLFVFLGIINFTISYFQTYLETAADIKWVIPGIWQTILIDVPQGILVLLGAIALYDFTKEASQKDASIYEMNPKS</sequence>
<reference evidence="2 3" key="1">
    <citation type="submission" date="2016-10" db="EMBL/GenBank/DDBJ databases">
        <title>Comparative genomics of Bacillus thuringiensis reveals a path to pathogens against multiple invertebrate hosts.</title>
        <authorList>
            <person name="Zheng J."/>
            <person name="Gao Q."/>
            <person name="Liu H."/>
            <person name="Peng D."/>
            <person name="Ruan L."/>
            <person name="Sun M."/>
        </authorList>
    </citation>
    <scope>NUCLEOTIDE SEQUENCE [LARGE SCALE GENOMIC DNA]</scope>
    <source>
        <strain evidence="2">BGSC 4AU1</strain>
    </source>
</reference>
<accession>A0A9X6LPV9</accession>
<proteinExistence type="predicted"/>
<keyword evidence="1" id="KW-0812">Transmembrane</keyword>
<dbReference type="Proteomes" id="UP000194816">
    <property type="component" value="Unassembled WGS sequence"/>
</dbReference>
<dbReference type="InterPro" id="IPR025068">
    <property type="entry name" value="DUF3937"/>
</dbReference>
<keyword evidence="1" id="KW-1133">Transmembrane helix</keyword>
<protein>
    <recommendedName>
        <fullName evidence="4">DUF3937 domain-containing protein</fullName>
    </recommendedName>
</protein>